<evidence type="ECO:0000313" key="2">
    <source>
        <dbReference type="EMBL" id="KAE9986973.1"/>
    </source>
</evidence>
<accession>A0A8H3VH82</accession>
<evidence type="ECO:0000313" key="3">
    <source>
        <dbReference type="Proteomes" id="UP000447873"/>
    </source>
</evidence>
<name>A0A8H3VH82_VENIN</name>
<dbReference type="Proteomes" id="UP000447873">
    <property type="component" value="Unassembled WGS sequence"/>
</dbReference>
<reference evidence="2 3" key="1">
    <citation type="submission" date="2018-12" db="EMBL/GenBank/DDBJ databases">
        <title>Venturia inaequalis Genome Resource.</title>
        <authorList>
            <person name="Lichtner F.J."/>
        </authorList>
    </citation>
    <scope>NUCLEOTIDE SEQUENCE [LARGE SCALE GENOMIC DNA]</scope>
    <source>
        <strain evidence="2 3">120213</strain>
    </source>
</reference>
<feature type="region of interest" description="Disordered" evidence="1">
    <location>
        <begin position="71"/>
        <end position="95"/>
    </location>
</feature>
<dbReference type="AlphaFoldDB" id="A0A8H3VH82"/>
<organism evidence="2 3">
    <name type="scientific">Venturia inaequalis</name>
    <name type="common">Apple scab fungus</name>
    <dbReference type="NCBI Taxonomy" id="5025"/>
    <lineage>
        <taxon>Eukaryota</taxon>
        <taxon>Fungi</taxon>
        <taxon>Dikarya</taxon>
        <taxon>Ascomycota</taxon>
        <taxon>Pezizomycotina</taxon>
        <taxon>Dothideomycetes</taxon>
        <taxon>Pleosporomycetidae</taxon>
        <taxon>Venturiales</taxon>
        <taxon>Venturiaceae</taxon>
        <taxon>Venturia</taxon>
    </lineage>
</organism>
<evidence type="ECO:0000256" key="1">
    <source>
        <dbReference type="SAM" id="MobiDB-lite"/>
    </source>
</evidence>
<dbReference type="EMBL" id="WNWS01000023">
    <property type="protein sequence ID" value="KAE9986973.1"/>
    <property type="molecule type" value="Genomic_DNA"/>
</dbReference>
<protein>
    <submittedName>
        <fullName evidence="2">Uncharacterized protein</fullName>
    </submittedName>
</protein>
<proteinExistence type="predicted"/>
<comment type="caution">
    <text evidence="2">The sequence shown here is derived from an EMBL/GenBank/DDBJ whole genome shotgun (WGS) entry which is preliminary data.</text>
</comment>
<sequence length="95" mass="11324">MARSKSKKFEDSPPQGFVQQIVHQFDNTQDQKKLANHSRKRQVTEEPYIMQAQQNQDRARELKAQLMERKQVSNHEGSSLKHDYHTPMREIYRSL</sequence>
<gene>
    <name evidence="2" type="ORF">EG328_004105</name>
</gene>